<proteinExistence type="predicted"/>
<sequence length="980" mass="111851">MKSVIEKRKVIPLLVFVLFGLLNIFNLSSGIAIYMQGEGATFHPNDDYPTQYGVFIPSPNMYTTMSIQGSNQGEFVMMNWLGGAIDTETVNYPGDDISMLYPWYFDSYVKGTPTSNGYIDPWDVNWMNITALNPHNVSLSPYTMNSLFNFYVMSESTKLQIPLNHSIPMQIDITISNLGPHILKYDWLTDDPSNIGQSIDLISPSGKEVDFYKETATTHAIVPPTNLFDYLTFVAHEKGTYRLLIYAWHISDKPAYLTLEFLSTSTSSFPLETLIFEGNGDEVLTIEEAEHSTWRSNWLSINGEKGDIFRLELNPDYATGEEPIIKVWSPCDNGYILFPSITQGTHEIYFPSNGKAYISFIDAGYGDWYRYGLYLSKYEALNYNIGSNLTSIKISRDQSKVIEFLLEDDGFVRFNYTSTPPGNPYLAALGTLNSFIFMDSKSLGSYEILSPIETKIVDTESFYYYYMTSGTYKAVIRNTDESYDAVFEINSKFVEFTNNSIPINFLTYPDTSPSQFTTIEFEPDEYYSRLKEGIGIGINITEPGQYRLNMTMNLSDYMEVVPPSIDPSAVVYYNFSSDEYNDYTSNATTQYQSFPIFTNIGDSLFLASTTKFQEMIFNFSQLGVNPGGAPDLFPYVWHDSSWYSIGTLIDNTNEFEINGSWIIDNSDPDYINWEKGSDFDLPNIIEDDFYWLEIYCDDDFDGGGETLPYIDLINLNFSGVSLEGEMNFALVRESGFSYSDYWELTAPNSISLIYPQRIENHTFSDEQWLFGASSDPYILGLEEGYYKLLIIPNGWSYEGPIEIQFGIENYWDYNVGRTFIINDEPLAYPWQIGNLVNVSDPILYNYSTYPYDFTIAFNDTIVSWDDYTGYFEGYIVLNCFGTAYSWTQLVVEVSNITDYELYLMQELPWIDGNGPNMEIATIDTSIGANNTIEFGVIRDNFTLLFEYHGDGNENIEFNIGLRQYNTTALYSNEITASYTP</sequence>
<protein>
    <submittedName>
        <fullName evidence="1">Uncharacterized protein</fullName>
    </submittedName>
</protein>
<name>A0A0F9IDM8_9ZZZZ</name>
<comment type="caution">
    <text evidence="1">The sequence shown here is derived from an EMBL/GenBank/DDBJ whole genome shotgun (WGS) entry which is preliminary data.</text>
</comment>
<reference evidence="1" key="1">
    <citation type="journal article" date="2015" name="Nature">
        <title>Complex archaea that bridge the gap between prokaryotes and eukaryotes.</title>
        <authorList>
            <person name="Spang A."/>
            <person name="Saw J.H."/>
            <person name="Jorgensen S.L."/>
            <person name="Zaremba-Niedzwiedzka K."/>
            <person name="Martijn J."/>
            <person name="Lind A.E."/>
            <person name="van Eijk R."/>
            <person name="Schleper C."/>
            <person name="Guy L."/>
            <person name="Ettema T.J."/>
        </authorList>
    </citation>
    <scope>NUCLEOTIDE SEQUENCE</scope>
</reference>
<feature type="non-terminal residue" evidence="1">
    <location>
        <position position="980"/>
    </location>
</feature>
<organism evidence="1">
    <name type="scientific">marine sediment metagenome</name>
    <dbReference type="NCBI Taxonomy" id="412755"/>
    <lineage>
        <taxon>unclassified sequences</taxon>
        <taxon>metagenomes</taxon>
        <taxon>ecological metagenomes</taxon>
    </lineage>
</organism>
<accession>A0A0F9IDM8</accession>
<dbReference type="EMBL" id="LAZR01012653">
    <property type="protein sequence ID" value="KKM25736.1"/>
    <property type="molecule type" value="Genomic_DNA"/>
</dbReference>
<evidence type="ECO:0000313" key="1">
    <source>
        <dbReference type="EMBL" id="KKM25736.1"/>
    </source>
</evidence>
<gene>
    <name evidence="1" type="ORF">LCGC14_1591980</name>
</gene>
<dbReference type="AlphaFoldDB" id="A0A0F9IDM8"/>